<evidence type="ECO:0000313" key="1">
    <source>
        <dbReference type="EMBL" id="CAG8800044.1"/>
    </source>
</evidence>
<name>A0A9N9P8K3_9GLOM</name>
<accession>A0A9N9P8K3</accession>
<feature type="non-terminal residue" evidence="1">
    <location>
        <position position="1"/>
    </location>
</feature>
<evidence type="ECO:0000313" key="2">
    <source>
        <dbReference type="Proteomes" id="UP000789405"/>
    </source>
</evidence>
<comment type="caution">
    <text evidence="1">The sequence shown here is derived from an EMBL/GenBank/DDBJ whole genome shotgun (WGS) entry which is preliminary data.</text>
</comment>
<dbReference type="Proteomes" id="UP000789405">
    <property type="component" value="Unassembled WGS sequence"/>
</dbReference>
<dbReference type="EMBL" id="CAJVPY010034472">
    <property type="protein sequence ID" value="CAG8800044.1"/>
    <property type="molecule type" value="Genomic_DNA"/>
</dbReference>
<protein>
    <submittedName>
        <fullName evidence="1">20683_t:CDS:1</fullName>
    </submittedName>
</protein>
<keyword evidence="2" id="KW-1185">Reference proteome</keyword>
<sequence length="63" mass="7493">QAEQKIRLLRIFHKLKLRIGRKSDILEYLSFSEVKVVRDRKISSPSPSFLNLNQEKLERYGYG</sequence>
<reference evidence="1" key="1">
    <citation type="submission" date="2021-06" db="EMBL/GenBank/DDBJ databases">
        <authorList>
            <person name="Kallberg Y."/>
            <person name="Tangrot J."/>
            <person name="Rosling A."/>
        </authorList>
    </citation>
    <scope>NUCLEOTIDE SEQUENCE</scope>
    <source>
        <strain evidence="1">MA453B</strain>
    </source>
</reference>
<dbReference type="AlphaFoldDB" id="A0A9N9P8K3"/>
<proteinExistence type="predicted"/>
<organism evidence="1 2">
    <name type="scientific">Dentiscutata erythropus</name>
    <dbReference type="NCBI Taxonomy" id="1348616"/>
    <lineage>
        <taxon>Eukaryota</taxon>
        <taxon>Fungi</taxon>
        <taxon>Fungi incertae sedis</taxon>
        <taxon>Mucoromycota</taxon>
        <taxon>Glomeromycotina</taxon>
        <taxon>Glomeromycetes</taxon>
        <taxon>Diversisporales</taxon>
        <taxon>Gigasporaceae</taxon>
        <taxon>Dentiscutata</taxon>
    </lineage>
</organism>
<gene>
    <name evidence="1" type="ORF">DERYTH_LOCUS23187</name>
</gene>